<dbReference type="InterPro" id="IPR046738">
    <property type="entry name" value="DUF6788"/>
</dbReference>
<keyword evidence="4" id="KW-1185">Reference proteome</keyword>
<feature type="domain" description="AAA" evidence="1">
    <location>
        <begin position="124"/>
        <end position="249"/>
    </location>
</feature>
<organism evidence="3 4">
    <name type="scientific">Brotocaccenecus cirricatena</name>
    <dbReference type="NCBI Taxonomy" id="3064195"/>
    <lineage>
        <taxon>Bacteria</taxon>
        <taxon>Bacillati</taxon>
        <taxon>Bacillota</taxon>
        <taxon>Clostridia</taxon>
        <taxon>Eubacteriales</taxon>
        <taxon>Oscillospiraceae</taxon>
        <taxon>Brotocaccenecus</taxon>
    </lineage>
</organism>
<dbReference type="Pfam" id="PF13173">
    <property type="entry name" value="AAA_14"/>
    <property type="match status" value="1"/>
</dbReference>
<evidence type="ECO:0000313" key="3">
    <source>
        <dbReference type="EMBL" id="MCC2128703.1"/>
    </source>
</evidence>
<comment type="caution">
    <text evidence="3">The sequence shown here is derived from an EMBL/GenBank/DDBJ whole genome shotgun (WGS) entry which is preliminary data.</text>
</comment>
<evidence type="ECO:0000259" key="2">
    <source>
        <dbReference type="Pfam" id="PF20586"/>
    </source>
</evidence>
<proteinExistence type="predicted"/>
<dbReference type="AlphaFoldDB" id="A0AAE3DC74"/>
<protein>
    <submittedName>
        <fullName evidence="3">AAA family ATPase</fullName>
    </submittedName>
</protein>
<name>A0AAE3DC74_9FIRM</name>
<dbReference type="InterPro" id="IPR041682">
    <property type="entry name" value="AAA_14"/>
</dbReference>
<dbReference type="Proteomes" id="UP001199319">
    <property type="component" value="Unassembled WGS sequence"/>
</dbReference>
<dbReference type="SUPFAM" id="SSF52540">
    <property type="entry name" value="P-loop containing nucleoside triphosphate hydrolases"/>
    <property type="match status" value="1"/>
</dbReference>
<evidence type="ECO:0000259" key="1">
    <source>
        <dbReference type="Pfam" id="PF13173"/>
    </source>
</evidence>
<gene>
    <name evidence="3" type="ORF">LKD37_04060</name>
</gene>
<feature type="domain" description="DUF6788" evidence="2">
    <location>
        <begin position="2"/>
        <end position="55"/>
    </location>
</feature>
<dbReference type="InterPro" id="IPR027417">
    <property type="entry name" value="P-loop_NTPase"/>
</dbReference>
<evidence type="ECO:0000313" key="4">
    <source>
        <dbReference type="Proteomes" id="UP001199319"/>
    </source>
</evidence>
<dbReference type="EMBL" id="JAJEPW010000007">
    <property type="protein sequence ID" value="MCC2128703.1"/>
    <property type="molecule type" value="Genomic_DNA"/>
</dbReference>
<dbReference type="Pfam" id="PF20586">
    <property type="entry name" value="DUF6788"/>
    <property type="match status" value="1"/>
</dbReference>
<reference evidence="3" key="1">
    <citation type="submission" date="2021-10" db="EMBL/GenBank/DDBJ databases">
        <title>Anaerobic single-cell dispensing facilitates the cultivation of human gut bacteria.</title>
        <authorList>
            <person name="Afrizal A."/>
        </authorList>
    </citation>
    <scope>NUCLEOTIDE SEQUENCE</scope>
    <source>
        <strain evidence="3">CLA-AA-H272</strain>
    </source>
</reference>
<dbReference type="PANTHER" id="PTHR33295:SF18">
    <property type="entry name" value="AAA+ ATPASE DOMAIN-CONTAINING PROTEIN"/>
    <property type="match status" value="1"/>
</dbReference>
<accession>A0AAE3DC74</accession>
<sequence length="617" mass="71222">MKEKIQELERQIAALPIGYISKKTINGKTRYYHQWTENGKKHSQYLRDGELEPLQEQIEQRKVLQAQLKELQAKMPKVRQPKLDFETSVIVGKGLAAMSQGVKGWGLRDCFGQLEDYLYSNESDRVCLVFGLRRTGKTTMLRQAIARMSKEDLSRTAYIKARRSDTMAMMNRDLKKLFDAGFRYVFIDEVTLMRDFIDSAALFSDVFAAMGMKIILSGTDSLGFWLAMDQELYDRAKPIHTTFIPYREYSRLLGIDSIDEYIRYGGTLRAGELAFDDEDVNAQDASFRDDESTRRYIDTAICKNIQHSLACYEAGGHFRHLYSLYEAGELTSAINRIIEDMNHRFLLSVLTDDFQSHDLRLTASNLRKERDPEKRTEILDHIDTESVTQRLMELLDIRNKEEQSIGITDTHIREIKEYLSALELIVNCPIETADPGAKSVEHILFTQPGMRYCQAQALVHSLMKDETFSALSELEKTQAAGRILEEVRGRMLEDIVLLETMKSADREHRVFKLQFAVGEFDMVIYDEKENCCEIFEIKHSDKQVSAQYRHLADQEKCDKTERRFGPIRGRYVLYRGEDAALENGVQYRNVERYLNDLPEMDITPVQEAGIEQTGPVL</sequence>
<dbReference type="PANTHER" id="PTHR33295">
    <property type="entry name" value="ATPASE"/>
    <property type="match status" value="1"/>
</dbReference>